<reference evidence="2" key="2">
    <citation type="submission" date="2023-06" db="EMBL/GenBank/DDBJ databases">
        <authorList>
            <person name="Ma L."/>
            <person name="Liu K.-W."/>
            <person name="Li Z."/>
            <person name="Hsiao Y.-Y."/>
            <person name="Qi Y."/>
            <person name="Fu T."/>
            <person name="Tang G."/>
            <person name="Zhang D."/>
            <person name="Sun W.-H."/>
            <person name="Liu D.-K."/>
            <person name="Li Y."/>
            <person name="Chen G.-Z."/>
            <person name="Liu X.-D."/>
            <person name="Liao X.-Y."/>
            <person name="Jiang Y.-T."/>
            <person name="Yu X."/>
            <person name="Hao Y."/>
            <person name="Huang J."/>
            <person name="Zhao X.-W."/>
            <person name="Ke S."/>
            <person name="Chen Y.-Y."/>
            <person name="Wu W.-L."/>
            <person name="Hsu J.-L."/>
            <person name="Lin Y.-F."/>
            <person name="Huang M.-D."/>
            <person name="Li C.-Y."/>
            <person name="Huang L."/>
            <person name="Wang Z.-W."/>
            <person name="Zhao X."/>
            <person name="Zhong W.-Y."/>
            <person name="Peng D.-H."/>
            <person name="Ahmad S."/>
            <person name="Lan S."/>
            <person name="Zhang J.-S."/>
            <person name="Tsai W.-C."/>
            <person name="Van De Peer Y."/>
            <person name="Liu Z.-J."/>
        </authorList>
    </citation>
    <scope>NUCLEOTIDE SEQUENCE</scope>
    <source>
        <strain evidence="2">CP</strain>
        <tissue evidence="2">Leaves</tissue>
    </source>
</reference>
<dbReference type="InterPro" id="IPR036047">
    <property type="entry name" value="F-box-like_dom_sf"/>
</dbReference>
<evidence type="ECO:0000313" key="2">
    <source>
        <dbReference type="EMBL" id="KAK1284317.1"/>
    </source>
</evidence>
<comment type="caution">
    <text evidence="2">The sequence shown here is derived from an EMBL/GenBank/DDBJ whole genome shotgun (WGS) entry which is preliminary data.</text>
</comment>
<proteinExistence type="predicted"/>
<dbReference type="AlphaFoldDB" id="A0AAV9C7U9"/>
<sequence>MKRARILGRKRVTLSKLSILSPSSEAKSSPLESMLESLPPELLIKILCGVEHSDLKQLILVSKAVSNAALIAKQTHFAYRTPVSSPRREDTPDMNAPMQLRIRSPMDEKTLASITVALFASP</sequence>
<dbReference type="EMBL" id="JAUJYO010000021">
    <property type="protein sequence ID" value="KAK1284317.1"/>
    <property type="molecule type" value="Genomic_DNA"/>
</dbReference>
<dbReference type="PANTHER" id="PTHR34049">
    <property type="entry name" value="F-BOX PROTEIN SKIP27"/>
    <property type="match status" value="1"/>
</dbReference>
<keyword evidence="3" id="KW-1185">Reference proteome</keyword>
<dbReference type="InterPro" id="IPR045286">
    <property type="entry name" value="FBS1-like"/>
</dbReference>
<dbReference type="Proteomes" id="UP001180020">
    <property type="component" value="Unassembled WGS sequence"/>
</dbReference>
<name>A0AAV9C7U9_ACOCL</name>
<reference evidence="2" key="1">
    <citation type="journal article" date="2023" name="Nat. Commun.">
        <title>Diploid and tetraploid genomes of Acorus and the evolution of monocots.</title>
        <authorList>
            <person name="Ma L."/>
            <person name="Liu K.W."/>
            <person name="Li Z."/>
            <person name="Hsiao Y.Y."/>
            <person name="Qi Y."/>
            <person name="Fu T."/>
            <person name="Tang G.D."/>
            <person name="Zhang D."/>
            <person name="Sun W.H."/>
            <person name="Liu D.K."/>
            <person name="Li Y."/>
            <person name="Chen G.Z."/>
            <person name="Liu X.D."/>
            <person name="Liao X.Y."/>
            <person name="Jiang Y.T."/>
            <person name="Yu X."/>
            <person name="Hao Y."/>
            <person name="Huang J."/>
            <person name="Zhao X.W."/>
            <person name="Ke S."/>
            <person name="Chen Y.Y."/>
            <person name="Wu W.L."/>
            <person name="Hsu J.L."/>
            <person name="Lin Y.F."/>
            <person name="Huang M.D."/>
            <person name="Li C.Y."/>
            <person name="Huang L."/>
            <person name="Wang Z.W."/>
            <person name="Zhao X."/>
            <person name="Zhong W.Y."/>
            <person name="Peng D.H."/>
            <person name="Ahmad S."/>
            <person name="Lan S."/>
            <person name="Zhang J.S."/>
            <person name="Tsai W.C."/>
            <person name="Van de Peer Y."/>
            <person name="Liu Z.J."/>
        </authorList>
    </citation>
    <scope>NUCLEOTIDE SEQUENCE</scope>
    <source>
        <strain evidence="2">CP</strain>
    </source>
</reference>
<organism evidence="2 3">
    <name type="scientific">Acorus calamus</name>
    <name type="common">Sweet flag</name>
    <dbReference type="NCBI Taxonomy" id="4465"/>
    <lineage>
        <taxon>Eukaryota</taxon>
        <taxon>Viridiplantae</taxon>
        <taxon>Streptophyta</taxon>
        <taxon>Embryophyta</taxon>
        <taxon>Tracheophyta</taxon>
        <taxon>Spermatophyta</taxon>
        <taxon>Magnoliopsida</taxon>
        <taxon>Liliopsida</taxon>
        <taxon>Acoraceae</taxon>
        <taxon>Acorus</taxon>
    </lineage>
</organism>
<dbReference type="PANTHER" id="PTHR34049:SF1">
    <property type="entry name" value="F-BOX PROTEIN SKIP27"/>
    <property type="match status" value="1"/>
</dbReference>
<protein>
    <submittedName>
        <fullName evidence="2">F-box protein SKIP27</fullName>
    </submittedName>
</protein>
<evidence type="ECO:0000313" key="3">
    <source>
        <dbReference type="Proteomes" id="UP001180020"/>
    </source>
</evidence>
<dbReference type="SUPFAM" id="SSF81383">
    <property type="entry name" value="F-box domain"/>
    <property type="match status" value="1"/>
</dbReference>
<gene>
    <name evidence="2" type="primary">SKIP27</name>
    <name evidence="2" type="ORF">QJS10_CPB21g00737</name>
</gene>
<evidence type="ECO:0000259" key="1">
    <source>
        <dbReference type="PROSITE" id="PS50181"/>
    </source>
</evidence>
<dbReference type="InterPro" id="IPR001810">
    <property type="entry name" value="F-box_dom"/>
</dbReference>
<feature type="domain" description="F-box" evidence="1">
    <location>
        <begin position="32"/>
        <end position="80"/>
    </location>
</feature>
<dbReference type="PROSITE" id="PS50181">
    <property type="entry name" value="FBOX"/>
    <property type="match status" value="1"/>
</dbReference>
<accession>A0AAV9C7U9</accession>